<reference evidence="2 3" key="1">
    <citation type="submission" date="2021-10" db="EMBL/GenBank/DDBJ databases">
        <title>Lutispora strain m25 sp. nov., a thermophilic, non-spore-forming bacterium isolated from a lab-scale methanogenic bioreactor digesting anaerobic sludge.</title>
        <authorList>
            <person name="El Houari A."/>
            <person name="Mcdonald J."/>
        </authorList>
    </citation>
    <scope>NUCLEOTIDE SEQUENCE [LARGE SCALE GENOMIC DNA]</scope>
    <source>
        <strain evidence="3">m25</strain>
    </source>
</reference>
<dbReference type="EMBL" id="JAJEKE010000008">
    <property type="protein sequence ID" value="MCQ1530059.1"/>
    <property type="molecule type" value="Genomic_DNA"/>
</dbReference>
<keyword evidence="3" id="KW-1185">Reference proteome</keyword>
<feature type="transmembrane region" description="Helical" evidence="1">
    <location>
        <begin position="12"/>
        <end position="31"/>
    </location>
</feature>
<evidence type="ECO:0000313" key="2">
    <source>
        <dbReference type="EMBL" id="MCQ1530059.1"/>
    </source>
</evidence>
<keyword evidence="1" id="KW-0472">Membrane</keyword>
<name>A0ABT1NHI6_9FIRM</name>
<accession>A0ABT1NHI6</accession>
<keyword evidence="1" id="KW-1133">Transmembrane helix</keyword>
<organism evidence="2 3">
    <name type="scientific">Lutispora saccharofermentans</name>
    <dbReference type="NCBI Taxonomy" id="3024236"/>
    <lineage>
        <taxon>Bacteria</taxon>
        <taxon>Bacillati</taxon>
        <taxon>Bacillota</taxon>
        <taxon>Clostridia</taxon>
        <taxon>Lutisporales</taxon>
        <taxon>Lutisporaceae</taxon>
        <taxon>Lutispora</taxon>
    </lineage>
</organism>
<sequence>MASILGKRERIIWVSLVSVIVIISIPVITKYQTTLNLFNQRVLEFEAEKTNWMQREANLTSQVADLITESEKHSQLISTFPANNPDVINGLKRQGFDGNVQDIINDLIKHNELIPYAGVLGGKMGFYNKEKVYVLSDKWVYAHFDDGHINGYMLLSYSVNNEAISWEVIDSYLFG</sequence>
<evidence type="ECO:0000256" key="1">
    <source>
        <dbReference type="SAM" id="Phobius"/>
    </source>
</evidence>
<dbReference type="RefSeq" id="WP_255227575.1">
    <property type="nucleotide sequence ID" value="NZ_JAJEKE010000008.1"/>
</dbReference>
<protein>
    <submittedName>
        <fullName evidence="2">Uncharacterized protein</fullName>
    </submittedName>
</protein>
<evidence type="ECO:0000313" key="3">
    <source>
        <dbReference type="Proteomes" id="UP001651880"/>
    </source>
</evidence>
<proteinExistence type="predicted"/>
<comment type="caution">
    <text evidence="2">The sequence shown here is derived from an EMBL/GenBank/DDBJ whole genome shotgun (WGS) entry which is preliminary data.</text>
</comment>
<gene>
    <name evidence="2" type="ORF">LJD61_10940</name>
</gene>
<keyword evidence="1" id="KW-0812">Transmembrane</keyword>
<dbReference type="Proteomes" id="UP001651880">
    <property type="component" value="Unassembled WGS sequence"/>
</dbReference>